<organism evidence="9 10">
    <name type="scientific">Halomicronema hongdechloris C2206</name>
    <dbReference type="NCBI Taxonomy" id="1641165"/>
    <lineage>
        <taxon>Bacteria</taxon>
        <taxon>Bacillati</taxon>
        <taxon>Cyanobacteriota</taxon>
        <taxon>Cyanophyceae</taxon>
        <taxon>Nodosilineales</taxon>
        <taxon>Nodosilineaceae</taxon>
        <taxon>Halomicronema</taxon>
    </lineage>
</organism>
<feature type="transmembrane region" description="Helical" evidence="7">
    <location>
        <begin position="85"/>
        <end position="104"/>
    </location>
</feature>
<dbReference type="InterPro" id="IPR000620">
    <property type="entry name" value="EamA_dom"/>
</dbReference>
<feature type="domain" description="EamA" evidence="8">
    <location>
        <begin position="12"/>
        <end position="155"/>
    </location>
</feature>
<evidence type="ECO:0000313" key="9">
    <source>
        <dbReference type="EMBL" id="ASC72718.1"/>
    </source>
</evidence>
<evidence type="ECO:0000256" key="4">
    <source>
        <dbReference type="ARBA" id="ARBA00022692"/>
    </source>
</evidence>
<evidence type="ECO:0000313" key="10">
    <source>
        <dbReference type="Proteomes" id="UP000191901"/>
    </source>
</evidence>
<proteinExistence type="inferred from homology"/>
<name>A0A1Z3HR02_9CYAN</name>
<reference evidence="9 10" key="1">
    <citation type="journal article" date="2016" name="Biochim. Biophys. Acta">
        <title>Characterization of red-shifted phycobilisomes isolated from the chlorophyll f-containing cyanobacterium Halomicronema hongdechloris.</title>
        <authorList>
            <person name="Li Y."/>
            <person name="Lin Y."/>
            <person name="Garvey C.J."/>
            <person name="Birch D."/>
            <person name="Corkery R.W."/>
            <person name="Loughlin P.C."/>
            <person name="Scheer H."/>
            <person name="Willows R.D."/>
            <person name="Chen M."/>
        </authorList>
    </citation>
    <scope>NUCLEOTIDE SEQUENCE [LARGE SCALE GENOMIC DNA]</scope>
    <source>
        <strain evidence="9 10">C2206</strain>
    </source>
</reference>
<evidence type="ECO:0000256" key="7">
    <source>
        <dbReference type="SAM" id="Phobius"/>
    </source>
</evidence>
<dbReference type="Proteomes" id="UP000191901">
    <property type="component" value="Chromosome"/>
</dbReference>
<dbReference type="AlphaFoldDB" id="A0A1Z3HR02"/>
<dbReference type="KEGG" id="hhg:XM38_036760"/>
<dbReference type="InterPro" id="IPR050638">
    <property type="entry name" value="AA-Vitamin_Transporters"/>
</dbReference>
<evidence type="ECO:0000256" key="1">
    <source>
        <dbReference type="ARBA" id="ARBA00004651"/>
    </source>
</evidence>
<keyword evidence="5 7" id="KW-1133">Transmembrane helix</keyword>
<dbReference type="PANTHER" id="PTHR32322:SF18">
    <property type="entry name" value="S-ADENOSYLMETHIONINE_S-ADENOSYLHOMOCYSTEINE TRANSPORTER"/>
    <property type="match status" value="1"/>
</dbReference>
<gene>
    <name evidence="9" type="ORF">XM38_036760</name>
</gene>
<evidence type="ECO:0000256" key="5">
    <source>
        <dbReference type="ARBA" id="ARBA00022989"/>
    </source>
</evidence>
<keyword evidence="3" id="KW-1003">Cell membrane</keyword>
<comment type="similarity">
    <text evidence="2">Belongs to the EamA transporter family.</text>
</comment>
<feature type="transmembrane region" description="Helical" evidence="7">
    <location>
        <begin position="204"/>
        <end position="225"/>
    </location>
</feature>
<evidence type="ECO:0000256" key="6">
    <source>
        <dbReference type="ARBA" id="ARBA00023136"/>
    </source>
</evidence>
<dbReference type="PANTHER" id="PTHR32322">
    <property type="entry name" value="INNER MEMBRANE TRANSPORTER"/>
    <property type="match status" value="1"/>
</dbReference>
<keyword evidence="6 7" id="KW-0472">Membrane</keyword>
<protein>
    <submittedName>
        <fullName evidence="9">Transporter</fullName>
    </submittedName>
</protein>
<sequence>MVSLRRIPGRAYLILAVIIFAAANAITRKLSDLGAQNAVAGRNPISFCNVLFVGNLVALIALVTLYGRELSPHTWRHLSWRDWGVVSLIALLSGALAPALFFMALEQTSVNTVVLLGRIEPPLTLALSVWFLRERVNGWVVVGALLAFVGVVLTIVLAPSSQQEMSMGMLSIGRGELMALGGAIAAAVATVISKAGLVQLPLGLFNIARTAIGTVIFLVAVVLLFQPSHFMDVFHPFLWRWMLLYGVIIVVGGQLAWTQGLRHSQAAEVSLASSFSPIAGVLAAYVVLGEVPTAAQYIGGVVILLGIALNHWGVSHAPAKAVSTVLAREMDHEIGFRGI</sequence>
<evidence type="ECO:0000256" key="3">
    <source>
        <dbReference type="ARBA" id="ARBA00022475"/>
    </source>
</evidence>
<accession>A0A1Z3HR02</accession>
<dbReference type="GO" id="GO:0005886">
    <property type="term" value="C:plasma membrane"/>
    <property type="evidence" value="ECO:0007669"/>
    <property type="project" value="UniProtKB-SubCell"/>
</dbReference>
<feature type="transmembrane region" description="Helical" evidence="7">
    <location>
        <begin position="178"/>
        <end position="197"/>
    </location>
</feature>
<keyword evidence="10" id="KW-1185">Reference proteome</keyword>
<feature type="transmembrane region" description="Helical" evidence="7">
    <location>
        <begin position="269"/>
        <end position="288"/>
    </location>
</feature>
<feature type="transmembrane region" description="Helical" evidence="7">
    <location>
        <begin position="294"/>
        <end position="314"/>
    </location>
</feature>
<evidence type="ECO:0000256" key="2">
    <source>
        <dbReference type="ARBA" id="ARBA00007362"/>
    </source>
</evidence>
<feature type="transmembrane region" description="Helical" evidence="7">
    <location>
        <begin position="139"/>
        <end position="158"/>
    </location>
</feature>
<keyword evidence="4 7" id="KW-0812">Transmembrane</keyword>
<feature type="domain" description="EamA" evidence="8">
    <location>
        <begin position="174"/>
        <end position="309"/>
    </location>
</feature>
<evidence type="ECO:0000259" key="8">
    <source>
        <dbReference type="Pfam" id="PF00892"/>
    </source>
</evidence>
<dbReference type="SUPFAM" id="SSF103481">
    <property type="entry name" value="Multidrug resistance efflux transporter EmrE"/>
    <property type="match status" value="2"/>
</dbReference>
<feature type="transmembrane region" description="Helical" evidence="7">
    <location>
        <begin position="110"/>
        <end position="132"/>
    </location>
</feature>
<dbReference type="EMBL" id="CP021983">
    <property type="protein sequence ID" value="ASC72718.1"/>
    <property type="molecule type" value="Genomic_DNA"/>
</dbReference>
<dbReference type="InterPro" id="IPR037185">
    <property type="entry name" value="EmrE-like"/>
</dbReference>
<feature type="transmembrane region" description="Helical" evidence="7">
    <location>
        <begin position="237"/>
        <end position="257"/>
    </location>
</feature>
<feature type="transmembrane region" description="Helical" evidence="7">
    <location>
        <begin position="44"/>
        <end position="65"/>
    </location>
</feature>
<comment type="subcellular location">
    <subcellularLocation>
        <location evidence="1">Cell membrane</location>
        <topology evidence="1">Multi-pass membrane protein</topology>
    </subcellularLocation>
</comment>
<dbReference type="Pfam" id="PF00892">
    <property type="entry name" value="EamA"/>
    <property type="match status" value="2"/>
</dbReference>
<dbReference type="STRING" id="1641165.XM38_13950"/>